<accession>A0A1R1AU65</accession>
<dbReference type="AlphaFoldDB" id="A0A1R1AU65"/>
<proteinExistence type="predicted"/>
<dbReference type="OrthoDB" id="2666899at2"/>
<feature type="transmembrane region" description="Helical" evidence="2">
    <location>
        <begin position="30"/>
        <end position="53"/>
    </location>
</feature>
<feature type="transmembrane region" description="Helical" evidence="2">
    <location>
        <begin position="97"/>
        <end position="120"/>
    </location>
</feature>
<dbReference type="Proteomes" id="UP000187074">
    <property type="component" value="Unassembled WGS sequence"/>
</dbReference>
<dbReference type="SUPFAM" id="SSF103473">
    <property type="entry name" value="MFS general substrate transporter"/>
    <property type="match status" value="1"/>
</dbReference>
<dbReference type="InterPro" id="IPR036259">
    <property type="entry name" value="MFS_trans_sf"/>
</dbReference>
<comment type="caution">
    <text evidence="3">The sequence shown here is derived from an EMBL/GenBank/DDBJ whole genome shotgun (WGS) entry which is preliminary data.</text>
</comment>
<sequence>MGGANSPSGNTSKTTKAAMKNQPKDRLGQAVVSLIFGIFGILFFIVGMLKLGFDSQYSYTTSTGTMATILFAFILSVVGFFLGIIARRSSKGRGMAIAGITLTTLPVVVMILIIGGGLVLNYMRW</sequence>
<evidence type="ECO:0000313" key="4">
    <source>
        <dbReference type="Proteomes" id="UP000187074"/>
    </source>
</evidence>
<gene>
    <name evidence="3" type="ORF">BK123_27475</name>
</gene>
<dbReference type="RefSeq" id="WP_076325532.1">
    <property type="nucleotide sequence ID" value="NZ_MRTF01000011.1"/>
</dbReference>
<evidence type="ECO:0000256" key="2">
    <source>
        <dbReference type="SAM" id="Phobius"/>
    </source>
</evidence>
<feature type="region of interest" description="Disordered" evidence="1">
    <location>
        <begin position="1"/>
        <end position="24"/>
    </location>
</feature>
<keyword evidence="2" id="KW-0472">Membrane</keyword>
<keyword evidence="2" id="KW-0812">Transmembrane</keyword>
<evidence type="ECO:0000313" key="3">
    <source>
        <dbReference type="EMBL" id="OME89115.1"/>
    </source>
</evidence>
<organism evidence="3 4">
    <name type="scientific">Paenibacillus lautus</name>
    <name type="common">Bacillus lautus</name>
    <dbReference type="NCBI Taxonomy" id="1401"/>
    <lineage>
        <taxon>Bacteria</taxon>
        <taxon>Bacillati</taxon>
        <taxon>Bacillota</taxon>
        <taxon>Bacilli</taxon>
        <taxon>Bacillales</taxon>
        <taxon>Paenibacillaceae</taxon>
        <taxon>Paenibacillus</taxon>
    </lineage>
</organism>
<name>A0A1R1AU65_PAELA</name>
<protein>
    <submittedName>
        <fullName evidence="3">Uncharacterized protein</fullName>
    </submittedName>
</protein>
<feature type="transmembrane region" description="Helical" evidence="2">
    <location>
        <begin position="65"/>
        <end position="85"/>
    </location>
</feature>
<feature type="compositionally biased region" description="Polar residues" evidence="1">
    <location>
        <begin position="1"/>
        <end position="15"/>
    </location>
</feature>
<keyword evidence="2" id="KW-1133">Transmembrane helix</keyword>
<evidence type="ECO:0000256" key="1">
    <source>
        <dbReference type="SAM" id="MobiDB-lite"/>
    </source>
</evidence>
<dbReference type="EMBL" id="MRTF01000011">
    <property type="protein sequence ID" value="OME89115.1"/>
    <property type="molecule type" value="Genomic_DNA"/>
</dbReference>
<reference evidence="3 4" key="1">
    <citation type="submission" date="2016-11" db="EMBL/GenBank/DDBJ databases">
        <title>Paenibacillus species isolates.</title>
        <authorList>
            <person name="Beno S.M."/>
        </authorList>
    </citation>
    <scope>NUCLEOTIDE SEQUENCE [LARGE SCALE GENOMIC DNA]</scope>
    <source>
        <strain evidence="3 4">FSL F4-0100</strain>
    </source>
</reference>